<dbReference type="GO" id="GO:0008235">
    <property type="term" value="F:metalloexopeptidase activity"/>
    <property type="evidence" value="ECO:0007669"/>
    <property type="project" value="InterPro"/>
</dbReference>
<feature type="signal peptide" evidence="1">
    <location>
        <begin position="1"/>
        <end position="20"/>
    </location>
</feature>
<keyword evidence="1" id="KW-0732">Signal</keyword>
<dbReference type="InterPro" id="IPR046450">
    <property type="entry name" value="PA_dom_sf"/>
</dbReference>
<evidence type="ECO:0000256" key="1">
    <source>
        <dbReference type="SAM" id="SignalP"/>
    </source>
</evidence>
<dbReference type="OrthoDB" id="9778250at2"/>
<organism evidence="3 4">
    <name type="scientific">Phenylobacterium deserti</name>
    <dbReference type="NCBI Taxonomy" id="1914756"/>
    <lineage>
        <taxon>Bacteria</taxon>
        <taxon>Pseudomonadati</taxon>
        <taxon>Pseudomonadota</taxon>
        <taxon>Alphaproteobacteria</taxon>
        <taxon>Caulobacterales</taxon>
        <taxon>Caulobacteraceae</taxon>
        <taxon>Phenylobacterium</taxon>
    </lineage>
</organism>
<proteinExistence type="predicted"/>
<dbReference type="SUPFAM" id="SSF53187">
    <property type="entry name" value="Zn-dependent exopeptidases"/>
    <property type="match status" value="1"/>
</dbReference>
<dbReference type="Gene3D" id="3.50.30.30">
    <property type="match status" value="1"/>
</dbReference>
<feature type="chain" id="PRO_5016309512" evidence="1">
    <location>
        <begin position="21"/>
        <end position="540"/>
    </location>
</feature>
<name>A0A328AWF0_9CAUL</name>
<evidence type="ECO:0000259" key="2">
    <source>
        <dbReference type="Pfam" id="PF04389"/>
    </source>
</evidence>
<dbReference type="Pfam" id="PF04389">
    <property type="entry name" value="Peptidase_M28"/>
    <property type="match status" value="1"/>
</dbReference>
<dbReference type="Gene3D" id="3.40.630.10">
    <property type="entry name" value="Zn peptidases"/>
    <property type="match status" value="1"/>
</dbReference>
<reference evidence="4" key="1">
    <citation type="submission" date="2018-05" db="EMBL/GenBank/DDBJ databases">
        <authorList>
            <person name="Li X."/>
        </authorList>
    </citation>
    <scope>NUCLEOTIDE SEQUENCE [LARGE SCALE GENOMIC DNA]</scope>
    <source>
        <strain evidence="4">YIM 73061</strain>
    </source>
</reference>
<evidence type="ECO:0000313" key="3">
    <source>
        <dbReference type="EMBL" id="RAK57904.1"/>
    </source>
</evidence>
<protein>
    <submittedName>
        <fullName evidence="3">Peptidase M28</fullName>
    </submittedName>
</protein>
<dbReference type="RefSeq" id="WP_111514354.1">
    <property type="nucleotide sequence ID" value="NZ_QFYR01000001.1"/>
</dbReference>
<sequence length="540" mass="57278">MRTALLGLVALTAFAGGASAQSSAPQSPSLQTLSPRAQTWRNDIAVLSHDNMEGRLTGSAGYLRAADYVEKRFREEGLAPAGDNGTFRQNVEFVQQLVDQKASRATLIGGASPLTLTVGEDVTFAAGGAPRPERISAPLVFIGYGLHLPDHGYDDFAGVDLKGKIAVVLSGGPANIPGTVKAAARFERIALLGKAGAVGLITLTTPKQVEIPWARGKLSASQPGMFLADASLRDMPDGFLSVGLNPDLADKLFEGSGHSFAEVSAIADASGKLPTFNLARGLDAQVVSTRTTISSPNVVAKLEGSDPTLKAQYVALSAHLDHFGVGAAINGDSNYNGAMDDASGVASVIGIAHQLKVGQRPKRSVLFVVVTAEEKGLLGSNYFARKPTVPAGSIVADLNLDMPLPLWPLKSVIVQGADESTLGVHARAAAAAMGLTVAPDPLPDRNSFIRTDQFSFVRQGVPALAFKFGFAKGTPEFEIERQWRANVYHSPADEVDQPGVYWDEAVKLDEYVGKILERTANAPERPTWRPTSVFRRYLKN</sequence>
<dbReference type="PANTHER" id="PTHR12147:SF26">
    <property type="entry name" value="PEPTIDASE M28 DOMAIN-CONTAINING PROTEIN"/>
    <property type="match status" value="1"/>
</dbReference>
<dbReference type="EMBL" id="QFYR01000001">
    <property type="protein sequence ID" value="RAK57904.1"/>
    <property type="molecule type" value="Genomic_DNA"/>
</dbReference>
<dbReference type="PANTHER" id="PTHR12147">
    <property type="entry name" value="METALLOPEPTIDASE M28 FAMILY MEMBER"/>
    <property type="match status" value="1"/>
</dbReference>
<comment type="caution">
    <text evidence="3">The sequence shown here is derived from an EMBL/GenBank/DDBJ whole genome shotgun (WGS) entry which is preliminary data.</text>
</comment>
<dbReference type="GO" id="GO:0006508">
    <property type="term" value="P:proteolysis"/>
    <property type="evidence" value="ECO:0007669"/>
    <property type="project" value="InterPro"/>
</dbReference>
<dbReference type="Proteomes" id="UP000249725">
    <property type="component" value="Unassembled WGS sequence"/>
</dbReference>
<accession>A0A328AWF0</accession>
<keyword evidence="4" id="KW-1185">Reference proteome</keyword>
<evidence type="ECO:0000313" key="4">
    <source>
        <dbReference type="Proteomes" id="UP000249725"/>
    </source>
</evidence>
<dbReference type="SUPFAM" id="SSF52025">
    <property type="entry name" value="PA domain"/>
    <property type="match status" value="1"/>
</dbReference>
<dbReference type="InterPro" id="IPR045175">
    <property type="entry name" value="M28_fam"/>
</dbReference>
<feature type="domain" description="Peptidase M28" evidence="2">
    <location>
        <begin position="297"/>
        <end position="497"/>
    </location>
</feature>
<dbReference type="CDD" id="cd04820">
    <property type="entry name" value="PA_M28_1_1"/>
    <property type="match status" value="1"/>
</dbReference>
<dbReference type="AlphaFoldDB" id="A0A328AWF0"/>
<dbReference type="InterPro" id="IPR007484">
    <property type="entry name" value="Peptidase_M28"/>
</dbReference>
<gene>
    <name evidence="3" type="ORF">DJ018_08345</name>
</gene>